<accession>Q0D974</accession>
<reference evidence="8 9" key="1">
    <citation type="journal article" date="2005" name="Nature">
        <title>The map-based sequence of the rice genome.</title>
        <authorList>
            <consortium name="International rice genome sequencing project (IRGSP)"/>
            <person name="Matsumoto T."/>
            <person name="Wu J."/>
            <person name="Kanamori H."/>
            <person name="Katayose Y."/>
            <person name="Fujisawa M."/>
            <person name="Namiki N."/>
            <person name="Mizuno H."/>
            <person name="Yamamoto K."/>
            <person name="Antonio B.A."/>
            <person name="Baba T."/>
            <person name="Sakata K."/>
            <person name="Nagamura Y."/>
            <person name="Aoki H."/>
            <person name="Arikawa K."/>
            <person name="Arita K."/>
            <person name="Bito T."/>
            <person name="Chiden Y."/>
            <person name="Fujitsuka N."/>
            <person name="Fukunaka R."/>
            <person name="Hamada M."/>
            <person name="Harada C."/>
            <person name="Hayashi A."/>
            <person name="Hijishita S."/>
            <person name="Honda M."/>
            <person name="Hosokawa S."/>
            <person name="Ichikawa Y."/>
            <person name="Idonuma A."/>
            <person name="Iijima M."/>
            <person name="Ikeda M."/>
            <person name="Ikeno M."/>
            <person name="Ito K."/>
            <person name="Ito S."/>
            <person name="Ito T."/>
            <person name="Ito Y."/>
            <person name="Ito Y."/>
            <person name="Iwabuchi A."/>
            <person name="Kamiya K."/>
            <person name="Karasawa W."/>
            <person name="Kurita K."/>
            <person name="Katagiri S."/>
            <person name="Kikuta A."/>
            <person name="Kobayashi H."/>
            <person name="Kobayashi N."/>
            <person name="Machita K."/>
            <person name="Maehara T."/>
            <person name="Masukawa M."/>
            <person name="Mizubayashi T."/>
            <person name="Mukai Y."/>
            <person name="Nagasaki H."/>
            <person name="Nagata Y."/>
            <person name="Naito S."/>
            <person name="Nakashima M."/>
            <person name="Nakama Y."/>
            <person name="Nakamichi Y."/>
            <person name="Nakamura M."/>
            <person name="Meguro A."/>
            <person name="Negishi M."/>
            <person name="Ohta I."/>
            <person name="Ohta T."/>
            <person name="Okamoto M."/>
            <person name="Ono N."/>
            <person name="Saji S."/>
            <person name="Sakaguchi M."/>
            <person name="Sakai K."/>
            <person name="Shibata M."/>
            <person name="Shimokawa T."/>
            <person name="Song J."/>
            <person name="Takazaki Y."/>
            <person name="Terasawa K."/>
            <person name="Tsugane M."/>
            <person name="Tsuji K."/>
            <person name="Ueda S."/>
            <person name="Waki K."/>
            <person name="Yamagata H."/>
            <person name="Yamamoto M."/>
            <person name="Yamamoto S."/>
            <person name="Yamane H."/>
            <person name="Yoshiki S."/>
            <person name="Yoshihara R."/>
            <person name="Yukawa K."/>
            <person name="Zhong H."/>
            <person name="Yano M."/>
            <person name="Yuan Q."/>
            <person name="Ouyang S."/>
            <person name="Liu J."/>
            <person name="Jones K.M."/>
            <person name="Gansberger K."/>
            <person name="Moffat K."/>
            <person name="Hill J."/>
            <person name="Bera J."/>
            <person name="Fadrosh D."/>
            <person name="Jin S."/>
            <person name="Johri S."/>
            <person name="Kim M."/>
            <person name="Overton L."/>
            <person name="Reardon M."/>
            <person name="Tsitrin T."/>
            <person name="Vuong H."/>
            <person name="Weaver B."/>
            <person name="Ciecko A."/>
            <person name="Tallon L."/>
            <person name="Jackson J."/>
            <person name="Pai G."/>
            <person name="Aken S.V."/>
            <person name="Utterback T."/>
            <person name="Reidmuller S."/>
            <person name="Feldblyum T."/>
            <person name="Hsiao J."/>
            <person name="Zismann V."/>
            <person name="Iobst S."/>
            <person name="de Vazeille A.R."/>
            <person name="Buell C.R."/>
            <person name="Ying K."/>
            <person name="Li Y."/>
            <person name="Lu T."/>
            <person name="Huang Y."/>
            <person name="Zhao Q."/>
            <person name="Feng Q."/>
            <person name="Zhang L."/>
            <person name="Zhu J."/>
            <person name="Weng Q."/>
            <person name="Mu J."/>
            <person name="Lu Y."/>
            <person name="Fan D."/>
            <person name="Liu Y."/>
            <person name="Guan J."/>
            <person name="Zhang Y."/>
            <person name="Yu S."/>
            <person name="Liu X."/>
            <person name="Zhang Y."/>
            <person name="Hong G."/>
            <person name="Han B."/>
            <person name="Choisne N."/>
            <person name="Demange N."/>
            <person name="Orjeda G."/>
            <person name="Samain S."/>
            <person name="Cattolico L."/>
            <person name="Pelletier E."/>
            <person name="Couloux A."/>
            <person name="Segurens B."/>
            <person name="Wincker P."/>
            <person name="D'Hont A."/>
            <person name="Scarpelli C."/>
            <person name="Weissenbach J."/>
            <person name="Salanoubat M."/>
            <person name="Quetier F."/>
            <person name="Yu Y."/>
            <person name="Kim H.R."/>
            <person name="Rambo T."/>
            <person name="Currie J."/>
            <person name="Collura K."/>
            <person name="Luo M."/>
            <person name="Yang T."/>
            <person name="Ammiraju J.S.S."/>
            <person name="Engler F."/>
            <person name="Soderlund C."/>
            <person name="Wing R.A."/>
            <person name="Palmer L.E."/>
            <person name="de la Bastide M."/>
            <person name="Spiegel L."/>
            <person name="Nascimento L."/>
            <person name="Zutavern T."/>
            <person name="O'Shaughnessy A."/>
            <person name="Dike S."/>
            <person name="Dedhia N."/>
            <person name="Preston R."/>
            <person name="Balija V."/>
            <person name="McCombie W.R."/>
            <person name="Chow T."/>
            <person name="Chen H."/>
            <person name="Chung M."/>
            <person name="Chen C."/>
            <person name="Shaw J."/>
            <person name="Wu H."/>
            <person name="Hsiao K."/>
            <person name="Chao Y."/>
            <person name="Chu M."/>
            <person name="Cheng C."/>
            <person name="Hour A."/>
            <person name="Lee P."/>
            <person name="Lin S."/>
            <person name="Lin Y."/>
            <person name="Liou J."/>
            <person name="Liu S."/>
            <person name="Hsing Y."/>
            <person name="Raghuvanshi S."/>
            <person name="Mohanty A."/>
            <person name="Bharti A.K."/>
            <person name="Gaur A."/>
            <person name="Gupta V."/>
            <person name="Kumar D."/>
            <person name="Ravi V."/>
            <person name="Vij S."/>
            <person name="Kapur A."/>
            <person name="Khurana P."/>
            <person name="Khurana P."/>
            <person name="Khurana J.P."/>
            <person name="Tyagi A.K."/>
            <person name="Gaikwad K."/>
            <person name="Singh A."/>
            <person name="Dalal V."/>
            <person name="Srivastava S."/>
            <person name="Dixit A."/>
            <person name="Pal A.K."/>
            <person name="Ghazi I.A."/>
            <person name="Yadav M."/>
            <person name="Pandit A."/>
            <person name="Bhargava A."/>
            <person name="Sureshbabu K."/>
            <person name="Batra K."/>
            <person name="Sharma T.R."/>
            <person name="Mohapatra T."/>
            <person name="Singh N.K."/>
            <person name="Messing J."/>
            <person name="Nelson A.B."/>
            <person name="Fuks G."/>
            <person name="Kavchok S."/>
            <person name="Keizer G."/>
            <person name="Linton E."/>
            <person name="Llaca V."/>
            <person name="Song R."/>
            <person name="Tanyolac B."/>
            <person name="Young S."/>
            <person name="Ho-Il K."/>
            <person name="Hahn J.H."/>
            <person name="Sangsakoo G."/>
            <person name="Vanavichit A."/>
            <person name="de Mattos Luiz.A.T."/>
            <person name="Zimmer P.D."/>
            <person name="Malone G."/>
            <person name="Dellagostin O."/>
            <person name="de Oliveira A.C."/>
            <person name="Bevan M."/>
            <person name="Bancroft I."/>
            <person name="Minx P."/>
            <person name="Cordum H."/>
            <person name="Wilson R."/>
            <person name="Cheng Z."/>
            <person name="Jin W."/>
            <person name="Jiang J."/>
            <person name="Leong S.A."/>
            <person name="Iwama H."/>
            <person name="Gojobori T."/>
            <person name="Itoh T."/>
            <person name="Niimura Y."/>
            <person name="Fujii Y."/>
            <person name="Habara T."/>
            <person name="Sakai H."/>
            <person name="Sato Y."/>
            <person name="Wilson G."/>
            <person name="Kumar K."/>
            <person name="McCouch S."/>
            <person name="Juretic N."/>
            <person name="Hoen D."/>
            <person name="Wright S."/>
            <person name="Bruskiewich R."/>
            <person name="Bureau T."/>
            <person name="Miyao A."/>
            <person name="Hirochika H."/>
            <person name="Nishikawa T."/>
            <person name="Kadowaki K."/>
            <person name="Sugiura M."/>
            <person name="Burr B."/>
            <person name="Sasaki T."/>
        </authorList>
    </citation>
    <scope>NUCLEOTIDE SEQUENCE [LARGE SCALE GENOMIC DNA]</scope>
    <source>
        <strain evidence="9">cv. Nipponbare</strain>
    </source>
</reference>
<dbReference type="InterPro" id="IPR007527">
    <property type="entry name" value="Znf_SWIM"/>
</dbReference>
<dbReference type="KEGG" id="dosa:Os07g0102900"/>
<feature type="non-terminal residue" evidence="8">
    <location>
        <position position="1"/>
    </location>
</feature>
<evidence type="ECO:0000256" key="5">
    <source>
        <dbReference type="SAM" id="MobiDB-lite"/>
    </source>
</evidence>
<dbReference type="SMART" id="SM00575">
    <property type="entry name" value="ZnF_PMZ"/>
    <property type="match status" value="1"/>
</dbReference>
<dbReference type="PROSITE" id="PS50966">
    <property type="entry name" value="ZF_SWIM"/>
    <property type="match status" value="1"/>
</dbReference>
<proteinExistence type="predicted"/>
<dbReference type="Proteomes" id="UP000000763">
    <property type="component" value="Chromosome 7"/>
</dbReference>
<keyword evidence="2 4" id="KW-0863">Zinc-finger</keyword>
<dbReference type="AlphaFoldDB" id="Q0D974"/>
<organism evidence="8 9">
    <name type="scientific">Oryza sativa subsp. japonica</name>
    <name type="common">Rice</name>
    <dbReference type="NCBI Taxonomy" id="39947"/>
    <lineage>
        <taxon>Eukaryota</taxon>
        <taxon>Viridiplantae</taxon>
        <taxon>Streptophyta</taxon>
        <taxon>Embryophyta</taxon>
        <taxon>Tracheophyta</taxon>
        <taxon>Spermatophyta</taxon>
        <taxon>Magnoliopsida</taxon>
        <taxon>Liliopsida</taxon>
        <taxon>Poales</taxon>
        <taxon>Poaceae</taxon>
        <taxon>BOP clade</taxon>
        <taxon>Oryzoideae</taxon>
        <taxon>Oryzeae</taxon>
        <taxon>Oryzinae</taxon>
        <taxon>Oryza</taxon>
        <taxon>Oryza sativa</taxon>
    </lineage>
</organism>
<feature type="chain" id="PRO_5004170855" evidence="6">
    <location>
        <begin position="22"/>
        <end position="257"/>
    </location>
</feature>
<sequence>QKKFWRCAKASCTMLFNLARAQLVLVTHAGAQAIMNTHPQHLSRAWFKVGSNCDSVDNNLCESFNKWILEARFFPIITMLETIRRKVMVRIKDQIANSNRWNTVICPGILKKLNVYIAEFAFCHAISNGAEAYEVKHHEHRFTVQLDKKECSCRYWQLSGLPCPHAIACIFYKTSQLDGYIADCYSVETFKKIYAHCLQPLEGMSSWPEDDRQPLNAPGYIKMPGTPKTERRREAHEPAKATRASKIGTIIRCRKCK</sequence>
<reference evidence="9" key="2">
    <citation type="journal article" date="2008" name="Nucleic Acids Res.">
        <title>The rice annotation project database (RAP-DB): 2008 update.</title>
        <authorList>
            <consortium name="The rice annotation project (RAP)"/>
        </authorList>
    </citation>
    <scope>GENOME REANNOTATION</scope>
    <source>
        <strain evidence="9">cv. Nipponbare</strain>
    </source>
</reference>
<feature type="signal peptide" evidence="6">
    <location>
        <begin position="1"/>
        <end position="21"/>
    </location>
</feature>
<evidence type="ECO:0000313" key="9">
    <source>
        <dbReference type="Proteomes" id="UP000000763"/>
    </source>
</evidence>
<dbReference type="GO" id="GO:0008270">
    <property type="term" value="F:zinc ion binding"/>
    <property type="evidence" value="ECO:0007669"/>
    <property type="project" value="UniProtKB-KW"/>
</dbReference>
<evidence type="ECO:0000256" key="6">
    <source>
        <dbReference type="SAM" id="SignalP"/>
    </source>
</evidence>
<evidence type="ECO:0000256" key="4">
    <source>
        <dbReference type="PROSITE-ProRule" id="PRU00325"/>
    </source>
</evidence>
<gene>
    <name evidence="8" type="ordered locus">Os07g0102900</name>
</gene>
<dbReference type="EMBL" id="AP008213">
    <property type="protein sequence ID" value="BAF20599.2"/>
    <property type="molecule type" value="Genomic_DNA"/>
</dbReference>
<dbReference type="Pfam" id="PF04434">
    <property type="entry name" value="SWIM"/>
    <property type="match status" value="1"/>
</dbReference>
<feature type="compositionally biased region" description="Basic and acidic residues" evidence="5">
    <location>
        <begin position="228"/>
        <end position="240"/>
    </location>
</feature>
<name>Q0D974_ORYSJ</name>
<keyword evidence="3" id="KW-0862">Zinc</keyword>
<feature type="region of interest" description="Disordered" evidence="5">
    <location>
        <begin position="219"/>
        <end position="241"/>
    </location>
</feature>
<keyword evidence="1" id="KW-0479">Metal-binding</keyword>
<dbReference type="PANTHER" id="PTHR31973:SF187">
    <property type="entry name" value="MUTATOR TRANSPOSASE MUDRA PROTEIN"/>
    <property type="match status" value="1"/>
</dbReference>
<protein>
    <submittedName>
        <fullName evidence="8">Os07g0102900 protein</fullName>
    </submittedName>
</protein>
<evidence type="ECO:0000256" key="1">
    <source>
        <dbReference type="ARBA" id="ARBA00022723"/>
    </source>
</evidence>
<evidence type="ECO:0000313" key="8">
    <source>
        <dbReference type="EMBL" id="BAF20599.2"/>
    </source>
</evidence>
<evidence type="ECO:0000259" key="7">
    <source>
        <dbReference type="PROSITE" id="PS50966"/>
    </source>
</evidence>
<feature type="domain" description="SWIM-type" evidence="7">
    <location>
        <begin position="142"/>
        <end position="174"/>
    </location>
</feature>
<dbReference type="PANTHER" id="PTHR31973">
    <property type="entry name" value="POLYPROTEIN, PUTATIVE-RELATED"/>
    <property type="match status" value="1"/>
</dbReference>
<evidence type="ECO:0000256" key="2">
    <source>
        <dbReference type="ARBA" id="ARBA00022771"/>
    </source>
</evidence>
<evidence type="ECO:0000256" key="3">
    <source>
        <dbReference type="ARBA" id="ARBA00022833"/>
    </source>
</evidence>
<dbReference type="InterPro" id="IPR006564">
    <property type="entry name" value="Znf_PMZ"/>
</dbReference>
<keyword evidence="6" id="KW-0732">Signal</keyword>